<dbReference type="Proteomes" id="UP000314294">
    <property type="component" value="Unassembled WGS sequence"/>
</dbReference>
<name>A0A4Z2GRF4_9TELE</name>
<keyword evidence="2" id="KW-1185">Reference proteome</keyword>
<sequence>MPTRRTHLMLMAKRSASAVLSLMRPYLPPRGVRVALQQLDEISRLETERRLARRGRRAVVCSSAVCTHMAIPNCSIHFLFVSSVLQKNWKPCFPCRWIR</sequence>
<evidence type="ECO:0000313" key="2">
    <source>
        <dbReference type="Proteomes" id="UP000314294"/>
    </source>
</evidence>
<protein>
    <submittedName>
        <fullName evidence="1">Uncharacterized protein</fullName>
    </submittedName>
</protein>
<evidence type="ECO:0000313" key="1">
    <source>
        <dbReference type="EMBL" id="TNN55979.1"/>
    </source>
</evidence>
<dbReference type="EMBL" id="SRLO01000440">
    <property type="protein sequence ID" value="TNN55979.1"/>
    <property type="molecule type" value="Genomic_DNA"/>
</dbReference>
<gene>
    <name evidence="1" type="ORF">EYF80_033814</name>
</gene>
<organism evidence="1 2">
    <name type="scientific">Liparis tanakae</name>
    <name type="common">Tanaka's snailfish</name>
    <dbReference type="NCBI Taxonomy" id="230148"/>
    <lineage>
        <taxon>Eukaryota</taxon>
        <taxon>Metazoa</taxon>
        <taxon>Chordata</taxon>
        <taxon>Craniata</taxon>
        <taxon>Vertebrata</taxon>
        <taxon>Euteleostomi</taxon>
        <taxon>Actinopterygii</taxon>
        <taxon>Neopterygii</taxon>
        <taxon>Teleostei</taxon>
        <taxon>Neoteleostei</taxon>
        <taxon>Acanthomorphata</taxon>
        <taxon>Eupercaria</taxon>
        <taxon>Perciformes</taxon>
        <taxon>Cottioidei</taxon>
        <taxon>Cottales</taxon>
        <taxon>Liparidae</taxon>
        <taxon>Liparis</taxon>
    </lineage>
</organism>
<reference evidence="1 2" key="1">
    <citation type="submission" date="2019-03" db="EMBL/GenBank/DDBJ databases">
        <title>First draft genome of Liparis tanakae, snailfish: a comprehensive survey of snailfish specific genes.</title>
        <authorList>
            <person name="Kim W."/>
            <person name="Song I."/>
            <person name="Jeong J.-H."/>
            <person name="Kim D."/>
            <person name="Kim S."/>
            <person name="Ryu S."/>
            <person name="Song J.Y."/>
            <person name="Lee S.K."/>
        </authorList>
    </citation>
    <scope>NUCLEOTIDE SEQUENCE [LARGE SCALE GENOMIC DNA]</scope>
    <source>
        <tissue evidence="1">Muscle</tissue>
    </source>
</reference>
<dbReference type="AlphaFoldDB" id="A0A4Z2GRF4"/>
<accession>A0A4Z2GRF4</accession>
<proteinExistence type="predicted"/>
<comment type="caution">
    <text evidence="1">The sequence shown here is derived from an EMBL/GenBank/DDBJ whole genome shotgun (WGS) entry which is preliminary data.</text>
</comment>